<dbReference type="GO" id="GO:0022857">
    <property type="term" value="F:transmembrane transporter activity"/>
    <property type="evidence" value="ECO:0007669"/>
    <property type="project" value="TreeGrafter"/>
</dbReference>
<comment type="similarity">
    <text evidence="6">Belongs to the ABC-4 integral membrane protein family.</text>
</comment>
<dbReference type="InterPro" id="IPR003838">
    <property type="entry name" value="ABC3_permease_C"/>
</dbReference>
<protein>
    <submittedName>
        <fullName evidence="11">Putative ABC transport system permease protein</fullName>
    </submittedName>
</protein>
<keyword evidence="4 8" id="KW-1133">Transmembrane helix</keyword>
<dbReference type="RefSeq" id="WP_092612037.1">
    <property type="nucleotide sequence ID" value="NZ_FNHU01000014.1"/>
</dbReference>
<accession>A0A1G9YTX1</accession>
<feature type="transmembrane region" description="Helical" evidence="8">
    <location>
        <begin position="409"/>
        <end position="433"/>
    </location>
</feature>
<feature type="domain" description="MacB-like periplasmic core" evidence="10">
    <location>
        <begin position="27"/>
        <end position="220"/>
    </location>
</feature>
<evidence type="ECO:0000256" key="7">
    <source>
        <dbReference type="SAM" id="MobiDB-lite"/>
    </source>
</evidence>
<evidence type="ECO:0000256" key="4">
    <source>
        <dbReference type="ARBA" id="ARBA00022989"/>
    </source>
</evidence>
<reference evidence="11 12" key="1">
    <citation type="submission" date="2016-10" db="EMBL/GenBank/DDBJ databases">
        <authorList>
            <person name="de Groot N.N."/>
        </authorList>
    </citation>
    <scope>NUCLEOTIDE SEQUENCE [LARGE SCALE GENOMIC DNA]</scope>
    <source>
        <strain evidence="11 12">KPR-7B</strain>
    </source>
</reference>
<dbReference type="PANTHER" id="PTHR30572:SF4">
    <property type="entry name" value="ABC TRANSPORTER PERMEASE YTRF"/>
    <property type="match status" value="1"/>
</dbReference>
<feature type="transmembrane region" description="Helical" evidence="8">
    <location>
        <begin position="26"/>
        <end position="47"/>
    </location>
</feature>
<evidence type="ECO:0000256" key="6">
    <source>
        <dbReference type="ARBA" id="ARBA00038076"/>
    </source>
</evidence>
<evidence type="ECO:0000313" key="12">
    <source>
        <dbReference type="Proteomes" id="UP000199671"/>
    </source>
</evidence>
<dbReference type="OrthoDB" id="3510103at2"/>
<evidence type="ECO:0000259" key="9">
    <source>
        <dbReference type="Pfam" id="PF02687"/>
    </source>
</evidence>
<evidence type="ECO:0000256" key="3">
    <source>
        <dbReference type="ARBA" id="ARBA00022692"/>
    </source>
</evidence>
<feature type="region of interest" description="Disordered" evidence="7">
    <location>
        <begin position="73"/>
        <end position="107"/>
    </location>
</feature>
<evidence type="ECO:0000313" key="11">
    <source>
        <dbReference type="EMBL" id="SDN11853.1"/>
    </source>
</evidence>
<dbReference type="Pfam" id="PF12704">
    <property type="entry name" value="MacB_PCD"/>
    <property type="match status" value="1"/>
</dbReference>
<feature type="transmembrane region" description="Helical" evidence="8">
    <location>
        <begin position="359"/>
        <end position="389"/>
    </location>
</feature>
<dbReference type="InterPro" id="IPR025857">
    <property type="entry name" value="MacB_PCD"/>
</dbReference>
<dbReference type="Pfam" id="PF02687">
    <property type="entry name" value="FtsX"/>
    <property type="match status" value="1"/>
</dbReference>
<keyword evidence="2" id="KW-1003">Cell membrane</keyword>
<dbReference type="InterPro" id="IPR050250">
    <property type="entry name" value="Macrolide_Exporter_MacB"/>
</dbReference>
<gene>
    <name evidence="11" type="ORF">SAMN04487766_11415</name>
</gene>
<sequence>MTGFFTGFFGALVEAWAQLRIGKLRVMLSLVGVGAAVAAMTFVIALGQVTSAIIDQEIASYAGRPGTVRIEVTPTGRGVSGDFNTGSDEVGVAESAEEGGAESRTNTTTRITEAQLRLVERYSASSWATSYSQQMRVAFPGGSRSVETTAVSLGYATLHHTAVAQGRWFSADDEDDLSPSLVVSQGFLEQLGYTTLDGPLTVRVHSPAQTTFTIVGVLKPDDLTWCAGNPDSYEYCTQSVSAYVLARPYEQWLSQEDRASLPAPTLEIWAGEDQEQQVISLAKHDLDAQFGAGSTNAVSNTGDMQGLDTGGFTTTVTVAGVFVMILGALSLINISMVTVKQRIHEIGVRRSFGATSRRIFFSIMLESVVATVVAGIIGIGIAIVGMRVAPLETLLGVAVETRPPFPMSAALIGLVAATVVGALSGIIPALVAVRIKPIDAIRY</sequence>
<dbReference type="PANTHER" id="PTHR30572">
    <property type="entry name" value="MEMBRANE COMPONENT OF TRANSPORTER-RELATED"/>
    <property type="match status" value="1"/>
</dbReference>
<evidence type="ECO:0000256" key="2">
    <source>
        <dbReference type="ARBA" id="ARBA00022475"/>
    </source>
</evidence>
<evidence type="ECO:0000256" key="1">
    <source>
        <dbReference type="ARBA" id="ARBA00004651"/>
    </source>
</evidence>
<keyword evidence="3 8" id="KW-0812">Transmembrane</keyword>
<keyword evidence="5 8" id="KW-0472">Membrane</keyword>
<dbReference type="GO" id="GO:0005886">
    <property type="term" value="C:plasma membrane"/>
    <property type="evidence" value="ECO:0007669"/>
    <property type="project" value="UniProtKB-SubCell"/>
</dbReference>
<evidence type="ECO:0000256" key="5">
    <source>
        <dbReference type="ARBA" id="ARBA00023136"/>
    </source>
</evidence>
<feature type="transmembrane region" description="Helical" evidence="8">
    <location>
        <begin position="318"/>
        <end position="339"/>
    </location>
</feature>
<organism evidence="11 12">
    <name type="scientific">Actinomyces ruminicola</name>
    <dbReference type="NCBI Taxonomy" id="332524"/>
    <lineage>
        <taxon>Bacteria</taxon>
        <taxon>Bacillati</taxon>
        <taxon>Actinomycetota</taxon>
        <taxon>Actinomycetes</taxon>
        <taxon>Actinomycetales</taxon>
        <taxon>Actinomycetaceae</taxon>
        <taxon>Actinomyces</taxon>
    </lineage>
</organism>
<name>A0A1G9YTX1_9ACTO</name>
<dbReference type="EMBL" id="FNHU01000014">
    <property type="protein sequence ID" value="SDN11853.1"/>
    <property type="molecule type" value="Genomic_DNA"/>
</dbReference>
<proteinExistence type="inferred from homology"/>
<dbReference type="AlphaFoldDB" id="A0A1G9YTX1"/>
<evidence type="ECO:0000256" key="8">
    <source>
        <dbReference type="SAM" id="Phobius"/>
    </source>
</evidence>
<dbReference type="Proteomes" id="UP000199671">
    <property type="component" value="Unassembled WGS sequence"/>
</dbReference>
<comment type="subcellular location">
    <subcellularLocation>
        <location evidence="1">Cell membrane</location>
        <topology evidence="1">Multi-pass membrane protein</topology>
    </subcellularLocation>
</comment>
<evidence type="ECO:0000259" key="10">
    <source>
        <dbReference type="Pfam" id="PF12704"/>
    </source>
</evidence>
<feature type="domain" description="ABC3 transporter permease C-terminal" evidence="9">
    <location>
        <begin position="318"/>
        <end position="437"/>
    </location>
</feature>